<evidence type="ECO:0000313" key="3">
    <source>
        <dbReference type="Proteomes" id="UP000632339"/>
    </source>
</evidence>
<name>A0ABQ2IKC9_9BACT</name>
<dbReference type="Gene3D" id="3.40.1580.10">
    <property type="entry name" value="SMI1/KNR4-like"/>
    <property type="match status" value="1"/>
</dbReference>
<dbReference type="Pfam" id="PF09346">
    <property type="entry name" value="SMI1_KNR4"/>
    <property type="match status" value="1"/>
</dbReference>
<feature type="domain" description="Knr4/Smi1-like" evidence="1">
    <location>
        <begin position="22"/>
        <end position="143"/>
    </location>
</feature>
<accession>A0ABQ2IKC9</accession>
<dbReference type="RefSeq" id="WP_019945012.1">
    <property type="nucleotide sequence ID" value="NZ_BMLI01000003.1"/>
</dbReference>
<gene>
    <name evidence="2" type="ORF">GCM10010967_53210</name>
</gene>
<evidence type="ECO:0000313" key="2">
    <source>
        <dbReference type="EMBL" id="GGN10688.1"/>
    </source>
</evidence>
<dbReference type="Proteomes" id="UP000632339">
    <property type="component" value="Unassembled WGS sequence"/>
</dbReference>
<sequence length="155" mass="18027">MKHIAELETKWRIEKVGHPPVATKVDIKIFQEKHNVILPSDLVEYFQSLNGTDGDCTDDLFEFYSIHKIQPVNDAYKDWKGIPNYQDLQDVKDVDDLYVFANTNFHLFAYAIRLNCLPSKKIEVYVICGDRYKKIADSFSEFITLYLSSSPKLQL</sequence>
<proteinExistence type="predicted"/>
<reference evidence="3" key="1">
    <citation type="journal article" date="2019" name="Int. J. Syst. Evol. Microbiol.">
        <title>The Global Catalogue of Microorganisms (GCM) 10K type strain sequencing project: providing services to taxonomists for standard genome sequencing and annotation.</title>
        <authorList>
            <consortium name="The Broad Institute Genomics Platform"/>
            <consortium name="The Broad Institute Genome Sequencing Center for Infectious Disease"/>
            <person name="Wu L."/>
            <person name="Ma J."/>
        </authorList>
    </citation>
    <scope>NUCLEOTIDE SEQUENCE [LARGE SCALE GENOMIC DNA]</scope>
    <source>
        <strain evidence="3">CGMCC 1.6375</strain>
    </source>
</reference>
<organism evidence="2 3">
    <name type="scientific">Dyadobacter beijingensis</name>
    <dbReference type="NCBI Taxonomy" id="365489"/>
    <lineage>
        <taxon>Bacteria</taxon>
        <taxon>Pseudomonadati</taxon>
        <taxon>Bacteroidota</taxon>
        <taxon>Cytophagia</taxon>
        <taxon>Cytophagales</taxon>
        <taxon>Spirosomataceae</taxon>
        <taxon>Dyadobacter</taxon>
    </lineage>
</organism>
<comment type="caution">
    <text evidence="2">The sequence shown here is derived from an EMBL/GenBank/DDBJ whole genome shotgun (WGS) entry which is preliminary data.</text>
</comment>
<keyword evidence="3" id="KW-1185">Reference proteome</keyword>
<dbReference type="SUPFAM" id="SSF160631">
    <property type="entry name" value="SMI1/KNR4-like"/>
    <property type="match status" value="1"/>
</dbReference>
<dbReference type="InterPro" id="IPR018958">
    <property type="entry name" value="Knr4/Smi1-like_dom"/>
</dbReference>
<dbReference type="InterPro" id="IPR037883">
    <property type="entry name" value="Knr4/Smi1-like_sf"/>
</dbReference>
<evidence type="ECO:0000259" key="1">
    <source>
        <dbReference type="Pfam" id="PF09346"/>
    </source>
</evidence>
<dbReference type="EMBL" id="BMLI01000003">
    <property type="protein sequence ID" value="GGN10688.1"/>
    <property type="molecule type" value="Genomic_DNA"/>
</dbReference>
<protein>
    <recommendedName>
        <fullName evidence="1">Knr4/Smi1-like domain-containing protein</fullName>
    </recommendedName>
</protein>